<keyword evidence="3" id="KW-1185">Reference proteome</keyword>
<dbReference type="EMBL" id="KZ821488">
    <property type="protein sequence ID" value="PYH29755.1"/>
    <property type="molecule type" value="Genomic_DNA"/>
</dbReference>
<evidence type="ECO:0000313" key="3">
    <source>
        <dbReference type="Proteomes" id="UP000247647"/>
    </source>
</evidence>
<gene>
    <name evidence="2" type="ORF">BO87DRAFT_447241</name>
</gene>
<evidence type="ECO:0000313" key="2">
    <source>
        <dbReference type="EMBL" id="PYH29755.1"/>
    </source>
</evidence>
<dbReference type="Proteomes" id="UP000247647">
    <property type="component" value="Unassembled WGS sequence"/>
</dbReference>
<evidence type="ECO:0000256" key="1">
    <source>
        <dbReference type="SAM" id="SignalP"/>
    </source>
</evidence>
<feature type="signal peptide" evidence="1">
    <location>
        <begin position="1"/>
        <end position="24"/>
    </location>
</feature>
<reference evidence="2" key="1">
    <citation type="submission" date="2016-12" db="EMBL/GenBank/DDBJ databases">
        <title>The genomes of Aspergillus section Nigri reveals drivers in fungal speciation.</title>
        <authorList>
            <consortium name="DOE Joint Genome Institute"/>
            <person name="Vesth T.C."/>
            <person name="Nybo J."/>
            <person name="Theobald S."/>
            <person name="Brandl J."/>
            <person name="Frisvad J.C."/>
            <person name="Nielsen K.F."/>
            <person name="Lyhne E.K."/>
            <person name="Kogle M.E."/>
            <person name="Kuo A."/>
            <person name="Riley R."/>
            <person name="Clum A."/>
            <person name="Nolan M."/>
            <person name="Lipzen A."/>
            <person name="Salamov A."/>
            <person name="Henrissat B."/>
            <person name="Wiebenga A."/>
            <person name="De Vries R.P."/>
            <person name="Grigoriev I.V."/>
            <person name="Mortensen U.H."/>
            <person name="Andersen M.R."/>
            <person name="Baker S.E."/>
        </authorList>
    </citation>
    <scope>NUCLEOTIDE SEQUENCE [LARGE SCALE GENOMIC DNA]</scope>
    <source>
        <strain evidence="2">CBS 115656</strain>
    </source>
</reference>
<protein>
    <recommendedName>
        <fullName evidence="4">LITAF domain-containing protein</fullName>
    </recommendedName>
</protein>
<name>A0A318Y652_ASPNB</name>
<feature type="chain" id="PRO_5016309110" description="LITAF domain-containing protein" evidence="1">
    <location>
        <begin position="25"/>
        <end position="78"/>
    </location>
</feature>
<sequence>MYNSGLIYLVLTAGVFLHPIPVLAVPPLRCPTCSQSLLLPRHAGYTLLSHYISCSWKQKAGRNQWLIALSYFLLRLLR</sequence>
<dbReference type="RefSeq" id="XP_025475233.1">
    <property type="nucleotide sequence ID" value="XM_025628258.1"/>
</dbReference>
<dbReference type="GeneID" id="37130714"/>
<dbReference type="AlphaFoldDB" id="A0A318Y652"/>
<organism evidence="2 3">
    <name type="scientific">Aspergillus neoniger (strain CBS 115656)</name>
    <dbReference type="NCBI Taxonomy" id="1448310"/>
    <lineage>
        <taxon>Eukaryota</taxon>
        <taxon>Fungi</taxon>
        <taxon>Dikarya</taxon>
        <taxon>Ascomycota</taxon>
        <taxon>Pezizomycotina</taxon>
        <taxon>Eurotiomycetes</taxon>
        <taxon>Eurotiomycetidae</taxon>
        <taxon>Eurotiales</taxon>
        <taxon>Aspergillaceae</taxon>
        <taxon>Aspergillus</taxon>
        <taxon>Aspergillus subgen. Circumdati</taxon>
    </lineage>
</organism>
<evidence type="ECO:0008006" key="4">
    <source>
        <dbReference type="Google" id="ProtNLM"/>
    </source>
</evidence>
<proteinExistence type="predicted"/>
<accession>A0A318Y652</accession>
<keyword evidence="1" id="KW-0732">Signal</keyword>